<feature type="compositionally biased region" description="Polar residues" evidence="1">
    <location>
        <begin position="32"/>
        <end position="42"/>
    </location>
</feature>
<dbReference type="EMBL" id="JAVRRD010000012">
    <property type="protein sequence ID" value="KAK5053217.1"/>
    <property type="molecule type" value="Genomic_DNA"/>
</dbReference>
<proteinExistence type="predicted"/>
<evidence type="ECO:0000256" key="1">
    <source>
        <dbReference type="SAM" id="MobiDB-lite"/>
    </source>
</evidence>
<dbReference type="GeneID" id="89970403"/>
<comment type="caution">
    <text evidence="2">The sequence shown here is derived from an EMBL/GenBank/DDBJ whole genome shotgun (WGS) entry which is preliminary data.</text>
</comment>
<feature type="region of interest" description="Disordered" evidence="1">
    <location>
        <begin position="30"/>
        <end position="55"/>
    </location>
</feature>
<sequence>MTNKAAANEQAKPDSYDVITTRRADPCIKANSVHQESVPHNRSGQKKRKADGTLKNEATWSMKELKYVLQDQCVGETSSETRLTVDVDNLMRRIAVLEDLKPVRKMRETFPARHLPRKDQDCDNGRSRGRSKKAEIMDWKRVQEDTLR</sequence>
<keyword evidence="3" id="KW-1185">Reference proteome</keyword>
<evidence type="ECO:0000313" key="2">
    <source>
        <dbReference type="EMBL" id="KAK5053217.1"/>
    </source>
</evidence>
<protein>
    <submittedName>
        <fullName evidence="2">Uncharacterized protein</fullName>
    </submittedName>
</protein>
<organism evidence="2 3">
    <name type="scientific">Exophiala bonariae</name>
    <dbReference type="NCBI Taxonomy" id="1690606"/>
    <lineage>
        <taxon>Eukaryota</taxon>
        <taxon>Fungi</taxon>
        <taxon>Dikarya</taxon>
        <taxon>Ascomycota</taxon>
        <taxon>Pezizomycotina</taxon>
        <taxon>Eurotiomycetes</taxon>
        <taxon>Chaetothyriomycetidae</taxon>
        <taxon>Chaetothyriales</taxon>
        <taxon>Herpotrichiellaceae</taxon>
        <taxon>Exophiala</taxon>
    </lineage>
</organism>
<evidence type="ECO:0000313" key="3">
    <source>
        <dbReference type="Proteomes" id="UP001358417"/>
    </source>
</evidence>
<reference evidence="2 3" key="1">
    <citation type="submission" date="2023-08" db="EMBL/GenBank/DDBJ databases">
        <title>Black Yeasts Isolated from many extreme environments.</title>
        <authorList>
            <person name="Coleine C."/>
            <person name="Stajich J.E."/>
            <person name="Selbmann L."/>
        </authorList>
    </citation>
    <scope>NUCLEOTIDE SEQUENCE [LARGE SCALE GENOMIC DNA]</scope>
    <source>
        <strain evidence="2 3">CCFEE 5792</strain>
    </source>
</reference>
<name>A0AAV9NAT1_9EURO</name>
<dbReference type="Proteomes" id="UP001358417">
    <property type="component" value="Unassembled WGS sequence"/>
</dbReference>
<dbReference type="RefSeq" id="XP_064706659.1">
    <property type="nucleotide sequence ID" value="XM_064845805.1"/>
</dbReference>
<accession>A0AAV9NAT1</accession>
<feature type="region of interest" description="Disordered" evidence="1">
    <location>
        <begin position="108"/>
        <end position="148"/>
    </location>
</feature>
<dbReference type="AlphaFoldDB" id="A0AAV9NAT1"/>
<gene>
    <name evidence="2" type="ORF">LTR84_002191</name>
</gene>